<feature type="chain" id="PRO_5005466048" description="Ester cyclase" evidence="1">
    <location>
        <begin position="27"/>
        <end position="160"/>
    </location>
</feature>
<dbReference type="OrthoDB" id="9182871at2"/>
<dbReference type="PROSITE" id="PS51257">
    <property type="entry name" value="PROKAR_LIPOPROTEIN"/>
    <property type="match status" value="1"/>
</dbReference>
<evidence type="ECO:0000313" key="2">
    <source>
        <dbReference type="EMBL" id="AKU95033.1"/>
    </source>
</evidence>
<dbReference type="Pfam" id="PF07366">
    <property type="entry name" value="SnoaL"/>
    <property type="match status" value="1"/>
</dbReference>
<keyword evidence="3" id="KW-1185">Reference proteome</keyword>
<name>A0A0K1PNC9_9BACT</name>
<feature type="signal peptide" evidence="1">
    <location>
        <begin position="1"/>
        <end position="26"/>
    </location>
</feature>
<accession>A0A0K1PNC9</accession>
<proteinExistence type="predicted"/>
<dbReference type="KEGG" id="llu:AKJ09_01697"/>
<protein>
    <recommendedName>
        <fullName evidence="4">Ester cyclase</fullName>
    </recommendedName>
</protein>
<evidence type="ECO:0008006" key="4">
    <source>
        <dbReference type="Google" id="ProtNLM"/>
    </source>
</evidence>
<sequence length="160" mass="17586">MVSKVLGRLAISTFVVLGAASCTHQANTSHKNDVLVWYDAFNQKDPALVDKILSASWDDVPPAPGQAPGRQGAKDILVELTTAFPDLKLTIKDVLQDGNKVIVRSEITGTQTGPFLGVPPRNRKISIQAIDIHQFEDGKIVRSWHTEDWMTGLRQLKSES</sequence>
<gene>
    <name evidence="2" type="ORF">AKJ09_01697</name>
</gene>
<dbReference type="Gene3D" id="3.10.450.50">
    <property type="match status" value="1"/>
</dbReference>
<evidence type="ECO:0000313" key="3">
    <source>
        <dbReference type="Proteomes" id="UP000064967"/>
    </source>
</evidence>
<dbReference type="RefSeq" id="WP_146646543.1">
    <property type="nucleotide sequence ID" value="NZ_CP012333.1"/>
</dbReference>
<reference evidence="2 3" key="1">
    <citation type="submission" date="2015-08" db="EMBL/GenBank/DDBJ databases">
        <authorList>
            <person name="Babu N.S."/>
            <person name="Beckwith C.J."/>
            <person name="Beseler K.G."/>
            <person name="Brison A."/>
            <person name="Carone J.V."/>
            <person name="Caskin T.P."/>
            <person name="Diamond M."/>
            <person name="Durham M.E."/>
            <person name="Foxe J.M."/>
            <person name="Go M."/>
            <person name="Henderson B.A."/>
            <person name="Jones I.B."/>
            <person name="McGettigan J.A."/>
            <person name="Micheletti S.J."/>
            <person name="Nasrallah M.E."/>
            <person name="Ortiz D."/>
            <person name="Piller C.R."/>
            <person name="Privatt S.R."/>
            <person name="Schneider S.L."/>
            <person name="Sharp S."/>
            <person name="Smith T.C."/>
            <person name="Stanton J.D."/>
            <person name="Ullery H.E."/>
            <person name="Wilson R.J."/>
            <person name="Serrano M.G."/>
            <person name="Buck G."/>
            <person name="Lee V."/>
            <person name="Wang Y."/>
            <person name="Carvalho R."/>
            <person name="Voegtly L."/>
            <person name="Shi R."/>
            <person name="Duckworth R."/>
            <person name="Johnson A."/>
            <person name="Loviza R."/>
            <person name="Walstead R."/>
            <person name="Shah Z."/>
            <person name="Kiflezghi M."/>
            <person name="Wade K."/>
            <person name="Ball S.L."/>
            <person name="Bradley K.W."/>
            <person name="Asai D.J."/>
            <person name="Bowman C.A."/>
            <person name="Russell D.A."/>
            <person name="Pope W.H."/>
            <person name="Jacobs-Sera D."/>
            <person name="Hendrix R.W."/>
            <person name="Hatfull G.F."/>
        </authorList>
    </citation>
    <scope>NUCLEOTIDE SEQUENCE [LARGE SCALE GENOMIC DNA]</scope>
    <source>
        <strain evidence="2 3">DSM 27648</strain>
    </source>
</reference>
<organism evidence="2 3">
    <name type="scientific">Labilithrix luteola</name>
    <dbReference type="NCBI Taxonomy" id="1391654"/>
    <lineage>
        <taxon>Bacteria</taxon>
        <taxon>Pseudomonadati</taxon>
        <taxon>Myxococcota</taxon>
        <taxon>Polyangia</taxon>
        <taxon>Polyangiales</taxon>
        <taxon>Labilitrichaceae</taxon>
        <taxon>Labilithrix</taxon>
    </lineage>
</organism>
<dbReference type="STRING" id="1391654.AKJ09_01697"/>
<dbReference type="PANTHER" id="PTHR38436">
    <property type="entry name" value="POLYKETIDE CYCLASE SNOAL-LIKE DOMAIN"/>
    <property type="match status" value="1"/>
</dbReference>
<dbReference type="Proteomes" id="UP000064967">
    <property type="component" value="Chromosome"/>
</dbReference>
<dbReference type="EMBL" id="CP012333">
    <property type="protein sequence ID" value="AKU95033.1"/>
    <property type="molecule type" value="Genomic_DNA"/>
</dbReference>
<dbReference type="AlphaFoldDB" id="A0A0K1PNC9"/>
<dbReference type="InterPro" id="IPR009959">
    <property type="entry name" value="Cyclase_SnoaL-like"/>
</dbReference>
<keyword evidence="1" id="KW-0732">Signal</keyword>
<dbReference type="PANTHER" id="PTHR38436:SF1">
    <property type="entry name" value="ESTER CYCLASE"/>
    <property type="match status" value="1"/>
</dbReference>
<dbReference type="GO" id="GO:0030638">
    <property type="term" value="P:polyketide metabolic process"/>
    <property type="evidence" value="ECO:0007669"/>
    <property type="project" value="InterPro"/>
</dbReference>
<evidence type="ECO:0000256" key="1">
    <source>
        <dbReference type="SAM" id="SignalP"/>
    </source>
</evidence>
<dbReference type="SUPFAM" id="SSF54427">
    <property type="entry name" value="NTF2-like"/>
    <property type="match status" value="1"/>
</dbReference>
<dbReference type="InterPro" id="IPR032710">
    <property type="entry name" value="NTF2-like_dom_sf"/>
</dbReference>